<dbReference type="InterPro" id="IPR014967">
    <property type="entry name" value="Uncharacterised_YugN-like"/>
</dbReference>
<reference evidence="1 2" key="1">
    <citation type="submission" date="2017-10" db="EMBL/GenBank/DDBJ databases">
        <title>Bacillus sp. nov., a halophilic bacterium isolated from a Keqin Lake.</title>
        <authorList>
            <person name="Wang H."/>
        </authorList>
    </citation>
    <scope>NUCLEOTIDE SEQUENCE [LARGE SCALE GENOMIC DNA]</scope>
    <source>
        <strain evidence="1 2">KQ-12</strain>
    </source>
</reference>
<gene>
    <name evidence="1" type="ORF">CR194_12190</name>
</gene>
<dbReference type="Proteomes" id="UP000248214">
    <property type="component" value="Unassembled WGS sequence"/>
</dbReference>
<dbReference type="RefSeq" id="WP_110609920.1">
    <property type="nucleotide sequence ID" value="NZ_PDOD01000002.1"/>
</dbReference>
<dbReference type="Pfam" id="PF08868">
    <property type="entry name" value="YugN"/>
    <property type="match status" value="1"/>
</dbReference>
<dbReference type="Gene3D" id="3.30.310.100">
    <property type="entry name" value="YugN-like"/>
    <property type="match status" value="1"/>
</dbReference>
<proteinExistence type="predicted"/>
<name>A0A323TGJ3_9BACI</name>
<dbReference type="InterPro" id="IPR036491">
    <property type="entry name" value="YugN-like_sf"/>
</dbReference>
<evidence type="ECO:0000313" key="1">
    <source>
        <dbReference type="EMBL" id="PYZ93889.1"/>
    </source>
</evidence>
<dbReference type="SUPFAM" id="SSF160755">
    <property type="entry name" value="YugN-like"/>
    <property type="match status" value="1"/>
</dbReference>
<keyword evidence="2" id="KW-1185">Reference proteome</keyword>
<protein>
    <recommendedName>
        <fullName evidence="3">YugN-like family protein</fullName>
    </recommendedName>
</protein>
<dbReference type="OrthoDB" id="2988890at2"/>
<dbReference type="AlphaFoldDB" id="A0A323TGJ3"/>
<dbReference type="EMBL" id="PDOD01000002">
    <property type="protein sequence ID" value="PYZ93889.1"/>
    <property type="molecule type" value="Genomic_DNA"/>
</dbReference>
<comment type="caution">
    <text evidence="1">The sequence shown here is derived from an EMBL/GenBank/DDBJ whole genome shotgun (WGS) entry which is preliminary data.</text>
</comment>
<evidence type="ECO:0000313" key="2">
    <source>
        <dbReference type="Proteomes" id="UP000248214"/>
    </source>
</evidence>
<sequence length="141" mass="16458">MIEVPSRLENQTFKLYDLEKKLKPIGYVIGGGWEYDHGYFDYQMEDNGSYLFVRLPFEAVEGEELDVKGVHVTLGRPFLLAHKYQRGLDDEVHDPNPLLNQFSEPQDPDAEFPKEWIQSGQDYVRELEQIILNDVEISPRN</sequence>
<accession>A0A323TGJ3</accession>
<evidence type="ECO:0008006" key="3">
    <source>
        <dbReference type="Google" id="ProtNLM"/>
    </source>
</evidence>
<organism evidence="1 2">
    <name type="scientific">Salipaludibacillus keqinensis</name>
    <dbReference type="NCBI Taxonomy" id="2045207"/>
    <lineage>
        <taxon>Bacteria</taxon>
        <taxon>Bacillati</taxon>
        <taxon>Bacillota</taxon>
        <taxon>Bacilli</taxon>
        <taxon>Bacillales</taxon>
        <taxon>Bacillaceae</taxon>
    </lineage>
</organism>